<dbReference type="WormBase" id="Y39F10C.3">
    <property type="protein sequence ID" value="CE45587"/>
    <property type="gene ID" value="WBGene00206368"/>
</dbReference>
<keyword evidence="1" id="KW-0732">Signal</keyword>
<feature type="chain" id="PRO_5003467939" evidence="1">
    <location>
        <begin position="24"/>
        <end position="124"/>
    </location>
</feature>
<keyword evidence="3" id="KW-1185">Reference proteome</keyword>
<dbReference type="AlphaFoldDB" id="G4SN18"/>
<dbReference type="RefSeq" id="NP_001254018.1">
    <property type="nucleotide sequence ID" value="NM_001267089.1"/>
</dbReference>
<evidence type="ECO:0000313" key="3">
    <source>
        <dbReference type="Proteomes" id="UP000001940"/>
    </source>
</evidence>
<dbReference type="InParanoid" id="G4SN18"/>
<dbReference type="CTD" id="13183371"/>
<accession>G4SN18</accession>
<dbReference type="HOGENOM" id="CLU_2005944_0_0_1"/>
<gene>
    <name evidence="2" type="ORF">CELE_Y39F10C.3</name>
    <name evidence="2 4" type="ORF">Y39F10C.3</name>
</gene>
<dbReference type="GeneID" id="13183371"/>
<sequence>MSLLTAPLTIGLLLFILHGSCDGSPVPIGFYSQVNNDRALYRPVGVKFKELIRDSALESKASRSSCGSFGNVNVVYVKTKNGFRVKQKHEYMINVYNRVGCAQLDCGPTFKPESTHRVCVFGRG</sequence>
<dbReference type="STRING" id="6239.Y39F10C.3.1"/>
<dbReference type="EMBL" id="BX284602">
    <property type="protein sequence ID" value="CCD72770.1"/>
    <property type="molecule type" value="Genomic_DNA"/>
</dbReference>
<dbReference type="PaxDb" id="6239-Y39F10C.3"/>
<evidence type="ECO:0000313" key="2">
    <source>
        <dbReference type="EMBL" id="CCD72770.1"/>
    </source>
</evidence>
<dbReference type="Proteomes" id="UP000001940">
    <property type="component" value="Chromosome II"/>
</dbReference>
<proteinExistence type="predicted"/>
<dbReference type="KEGG" id="cel:CELE_Y39F10C.3"/>
<dbReference type="AGR" id="WB:WBGene00206368"/>
<evidence type="ECO:0000313" key="4">
    <source>
        <dbReference type="WormBase" id="Y39F10C.3"/>
    </source>
</evidence>
<name>G4SN18_CAEEL</name>
<feature type="signal peptide" evidence="1">
    <location>
        <begin position="1"/>
        <end position="23"/>
    </location>
</feature>
<reference evidence="2 3" key="1">
    <citation type="journal article" date="1998" name="Science">
        <title>Genome sequence of the nematode C. elegans: a platform for investigating biology.</title>
        <authorList>
            <consortium name="The C. elegans sequencing consortium"/>
            <person name="Sulson J.E."/>
            <person name="Waterston R."/>
        </authorList>
    </citation>
    <scope>NUCLEOTIDE SEQUENCE [LARGE SCALE GENOMIC DNA]</scope>
    <source>
        <strain evidence="2 3">Bristol N2</strain>
    </source>
</reference>
<evidence type="ECO:0000256" key="1">
    <source>
        <dbReference type="SAM" id="SignalP"/>
    </source>
</evidence>
<protein>
    <submittedName>
        <fullName evidence="2">Cystatin domain-containing protein</fullName>
    </submittedName>
</protein>
<dbReference type="Bgee" id="WBGene00206368">
    <property type="expression patterns" value="Expressed in larva and 1 other cell type or tissue"/>
</dbReference>
<organism evidence="2 3">
    <name type="scientific">Caenorhabditis elegans</name>
    <dbReference type="NCBI Taxonomy" id="6239"/>
    <lineage>
        <taxon>Eukaryota</taxon>
        <taxon>Metazoa</taxon>
        <taxon>Ecdysozoa</taxon>
        <taxon>Nematoda</taxon>
        <taxon>Chromadorea</taxon>
        <taxon>Rhabditida</taxon>
        <taxon>Rhabditina</taxon>
        <taxon>Rhabditomorpha</taxon>
        <taxon>Rhabditoidea</taxon>
        <taxon>Rhabditidae</taxon>
        <taxon>Peloderinae</taxon>
        <taxon>Caenorhabditis</taxon>
    </lineage>
</organism>